<organism evidence="7 8">
    <name type="scientific">Ligilactobacillus aviarius</name>
    <dbReference type="NCBI Taxonomy" id="1606"/>
    <lineage>
        <taxon>Bacteria</taxon>
        <taxon>Bacillati</taxon>
        <taxon>Bacillota</taxon>
        <taxon>Bacilli</taxon>
        <taxon>Lactobacillales</taxon>
        <taxon>Lactobacillaceae</taxon>
        <taxon>Ligilactobacillus</taxon>
    </lineage>
</organism>
<keyword evidence="6" id="KW-0007">Acetylation</keyword>
<feature type="binding site" evidence="6">
    <location>
        <position position="116"/>
    </location>
    <ligand>
        <name>substrate</name>
    </ligand>
</feature>
<dbReference type="Proteomes" id="UP000078520">
    <property type="component" value="Unassembled WGS sequence"/>
</dbReference>
<evidence type="ECO:0000256" key="6">
    <source>
        <dbReference type="HAMAP-Rule" id="MF_00313"/>
    </source>
</evidence>
<dbReference type="AlphaFoldDB" id="A0A179C7J3"/>
<evidence type="ECO:0000313" key="7">
    <source>
        <dbReference type="EMBL" id="OAQ08877.1"/>
    </source>
</evidence>
<protein>
    <recommendedName>
        <fullName evidence="3 6">Glutaminase</fullName>
        <ecNumber evidence="3 6">3.5.1.2</ecNumber>
    </recommendedName>
</protein>
<sequence>MNIQKLLNDTLDNSADSYKSGHVATYIPALGKVDPTLLGITYYDLKNNLVYSAGNDCTPFAIESISKVPVLLLALEENGLKNVFQHVDEEPTGFSFNSILNMEINKRHYPMNPFVNTGAIVVNSLIPGKDSAERFDRILNFMKEICNDPDLTLNEEIYHSESQTGNMNRSLAYYMKANDMFKGDVEDILDSYFKQCSVNVTTKDLANLAALLANGGIAPWNNQRILREENATVVKSIMVTAGLYDQSGDFSSHVGVPSKSGVGGGLISAIPQKAGIGVFGPALDKEGNSVAGIKALNFLVKKLNLNIFE</sequence>
<feature type="binding site" evidence="6">
    <location>
        <position position="161"/>
    </location>
    <ligand>
        <name>substrate</name>
    </ligand>
</feature>
<feature type="binding site" evidence="6">
    <location>
        <position position="244"/>
    </location>
    <ligand>
        <name>substrate</name>
    </ligand>
</feature>
<dbReference type="EC" id="3.5.1.2" evidence="3 6"/>
<evidence type="ECO:0000256" key="2">
    <source>
        <dbReference type="ARBA" id="ARBA00011881"/>
    </source>
</evidence>
<dbReference type="Gene3D" id="3.40.710.10">
    <property type="entry name" value="DD-peptidase/beta-lactamase superfamily"/>
    <property type="match status" value="1"/>
</dbReference>
<dbReference type="GO" id="GO:0004359">
    <property type="term" value="F:glutaminase activity"/>
    <property type="evidence" value="ECO:0007669"/>
    <property type="project" value="UniProtKB-UniRule"/>
</dbReference>
<comment type="subunit">
    <text evidence="2 6">Homotetramer.</text>
</comment>
<feature type="binding site" evidence="6">
    <location>
        <position position="168"/>
    </location>
    <ligand>
        <name>substrate</name>
    </ligand>
</feature>
<dbReference type="SUPFAM" id="SSF56601">
    <property type="entry name" value="beta-lactamase/transpeptidase-like"/>
    <property type="match status" value="1"/>
</dbReference>
<feature type="binding site" evidence="6">
    <location>
        <position position="64"/>
    </location>
    <ligand>
        <name>substrate</name>
    </ligand>
</feature>
<dbReference type="FunFam" id="3.40.710.10:FF:000005">
    <property type="entry name" value="Glutaminase"/>
    <property type="match status" value="1"/>
</dbReference>
<feature type="binding site" evidence="6">
    <location>
        <position position="262"/>
    </location>
    <ligand>
        <name>substrate</name>
    </ligand>
</feature>
<evidence type="ECO:0000256" key="5">
    <source>
        <dbReference type="ARBA" id="ARBA00049534"/>
    </source>
</evidence>
<dbReference type="InterPro" id="IPR012338">
    <property type="entry name" value="Beta-lactam/transpept-like"/>
</dbReference>
<evidence type="ECO:0000313" key="8">
    <source>
        <dbReference type="Proteomes" id="UP000078520"/>
    </source>
</evidence>
<reference evidence="8" key="1">
    <citation type="submission" date="2016-03" db="EMBL/GenBank/DDBJ databases">
        <authorList>
            <person name="Johnson T.J."/>
            <person name="Youmans B."/>
            <person name="Case K."/>
            <person name="Noll S."/>
        </authorList>
    </citation>
    <scope>NUCLEOTIDE SEQUENCE [LARGE SCALE GENOMIC DNA]</scope>
    <source>
        <strain evidence="8">UMNLAv8</strain>
    </source>
</reference>
<comment type="similarity">
    <text evidence="1 6">Belongs to the glutaminase family.</text>
</comment>
<dbReference type="OrthoDB" id="9788822at2"/>
<evidence type="ECO:0000256" key="1">
    <source>
        <dbReference type="ARBA" id="ARBA00011076"/>
    </source>
</evidence>
<dbReference type="InterPro" id="IPR015868">
    <property type="entry name" value="Glutaminase"/>
</dbReference>
<dbReference type="RefSeq" id="WP_064208048.1">
    <property type="nucleotide sequence ID" value="NZ_LVKC01000026.1"/>
</dbReference>
<dbReference type="GO" id="GO:0006543">
    <property type="term" value="P:L-glutamine catabolic process"/>
    <property type="evidence" value="ECO:0007669"/>
    <property type="project" value="TreeGrafter"/>
</dbReference>
<comment type="caution">
    <text evidence="7">The sequence shown here is derived from an EMBL/GenBank/DDBJ whole genome shotgun (WGS) entry which is preliminary data.</text>
</comment>
<dbReference type="GO" id="GO:0006537">
    <property type="term" value="P:glutamate biosynthetic process"/>
    <property type="evidence" value="ECO:0007669"/>
    <property type="project" value="TreeGrafter"/>
</dbReference>
<dbReference type="HAMAP" id="MF_00313">
    <property type="entry name" value="Glutaminase"/>
    <property type="match status" value="1"/>
</dbReference>
<dbReference type="EMBL" id="LVKI01000005">
    <property type="protein sequence ID" value="OAQ08877.1"/>
    <property type="molecule type" value="Genomic_DNA"/>
</dbReference>
<accession>A0A179C7J3</accession>
<dbReference type="PANTHER" id="PTHR12544">
    <property type="entry name" value="GLUTAMINASE"/>
    <property type="match status" value="1"/>
</dbReference>
<evidence type="ECO:0000256" key="4">
    <source>
        <dbReference type="ARBA" id="ARBA00022801"/>
    </source>
</evidence>
<gene>
    <name evidence="6" type="primary">glsA</name>
    <name evidence="7" type="ORF">A3O14_02165</name>
</gene>
<evidence type="ECO:0000256" key="3">
    <source>
        <dbReference type="ARBA" id="ARBA00012918"/>
    </source>
</evidence>
<feature type="binding site" evidence="6">
    <location>
        <position position="192"/>
    </location>
    <ligand>
        <name>substrate</name>
    </ligand>
</feature>
<dbReference type="NCBIfam" id="TIGR03814">
    <property type="entry name" value="Gln_ase"/>
    <property type="match status" value="1"/>
</dbReference>
<name>A0A179C7J3_9LACO</name>
<comment type="catalytic activity">
    <reaction evidence="5 6">
        <text>L-glutamine + H2O = L-glutamate + NH4(+)</text>
        <dbReference type="Rhea" id="RHEA:15889"/>
        <dbReference type="ChEBI" id="CHEBI:15377"/>
        <dbReference type="ChEBI" id="CHEBI:28938"/>
        <dbReference type="ChEBI" id="CHEBI:29985"/>
        <dbReference type="ChEBI" id="CHEBI:58359"/>
        <dbReference type="EC" id="3.5.1.2"/>
    </reaction>
</comment>
<proteinExistence type="inferred from homology"/>
<keyword evidence="4 6" id="KW-0378">Hydrolase</keyword>
<dbReference type="Pfam" id="PF04960">
    <property type="entry name" value="Glutaminase"/>
    <property type="match status" value="1"/>
</dbReference>
<dbReference type="PANTHER" id="PTHR12544:SF29">
    <property type="entry name" value="GLUTAMINASE"/>
    <property type="match status" value="1"/>
</dbReference>